<evidence type="ECO:0000259" key="10">
    <source>
        <dbReference type="PROSITE" id="PS50893"/>
    </source>
</evidence>
<evidence type="ECO:0000256" key="9">
    <source>
        <dbReference type="SAM" id="Phobius"/>
    </source>
</evidence>
<accession>A0A524RQB3</accession>
<keyword evidence="5" id="KW-0547">Nucleotide-binding</keyword>
<protein>
    <submittedName>
        <fullName evidence="12">ABC transporter ATP-binding protein</fullName>
    </submittedName>
</protein>
<dbReference type="SUPFAM" id="SSF52540">
    <property type="entry name" value="P-loop containing nucleoside triphosphate hydrolases"/>
    <property type="match status" value="1"/>
</dbReference>
<feature type="domain" description="ABC transmembrane type-1" evidence="11">
    <location>
        <begin position="17"/>
        <end position="307"/>
    </location>
</feature>
<proteinExistence type="predicted"/>
<dbReference type="GO" id="GO:0005886">
    <property type="term" value="C:plasma membrane"/>
    <property type="evidence" value="ECO:0007669"/>
    <property type="project" value="UniProtKB-SubCell"/>
</dbReference>
<feature type="transmembrane region" description="Helical" evidence="9">
    <location>
        <begin position="54"/>
        <end position="78"/>
    </location>
</feature>
<feature type="transmembrane region" description="Helical" evidence="9">
    <location>
        <begin position="164"/>
        <end position="182"/>
    </location>
</feature>
<feature type="transmembrane region" description="Helical" evidence="9">
    <location>
        <begin position="131"/>
        <end position="158"/>
    </location>
</feature>
<comment type="caution">
    <text evidence="12">The sequence shown here is derived from an EMBL/GenBank/DDBJ whole genome shotgun (WGS) entry which is preliminary data.</text>
</comment>
<dbReference type="InterPro" id="IPR036640">
    <property type="entry name" value="ABC1_TM_sf"/>
</dbReference>
<evidence type="ECO:0000313" key="12">
    <source>
        <dbReference type="EMBL" id="TGG94629.1"/>
    </source>
</evidence>
<dbReference type="Proteomes" id="UP000317990">
    <property type="component" value="Unassembled WGS sequence"/>
</dbReference>
<dbReference type="Pfam" id="PF00005">
    <property type="entry name" value="ABC_tran"/>
    <property type="match status" value="1"/>
</dbReference>
<dbReference type="GO" id="GO:0140359">
    <property type="term" value="F:ABC-type transporter activity"/>
    <property type="evidence" value="ECO:0007669"/>
    <property type="project" value="InterPro"/>
</dbReference>
<dbReference type="PANTHER" id="PTHR24221">
    <property type="entry name" value="ATP-BINDING CASSETTE SUB-FAMILY B"/>
    <property type="match status" value="1"/>
</dbReference>
<dbReference type="GO" id="GO:0005524">
    <property type="term" value="F:ATP binding"/>
    <property type="evidence" value="ECO:0007669"/>
    <property type="project" value="UniProtKB-KW"/>
</dbReference>
<keyword evidence="7 9" id="KW-1133">Transmembrane helix</keyword>
<keyword evidence="4 9" id="KW-0812">Transmembrane</keyword>
<evidence type="ECO:0000256" key="3">
    <source>
        <dbReference type="ARBA" id="ARBA00022475"/>
    </source>
</evidence>
<dbReference type="InterPro" id="IPR017871">
    <property type="entry name" value="ABC_transporter-like_CS"/>
</dbReference>
<evidence type="ECO:0000256" key="4">
    <source>
        <dbReference type="ARBA" id="ARBA00022692"/>
    </source>
</evidence>
<dbReference type="PROSITE" id="PS50893">
    <property type="entry name" value="ABC_TRANSPORTER_2"/>
    <property type="match status" value="1"/>
</dbReference>
<dbReference type="InterPro" id="IPR039421">
    <property type="entry name" value="Type_1_exporter"/>
</dbReference>
<dbReference type="InterPro" id="IPR003593">
    <property type="entry name" value="AAA+_ATPase"/>
</dbReference>
<sequence length="585" mass="65004">MQRLGPYLRRDSRRLSIALLLLLPLAIAKAVQPMLVGQAVSVLRQEPSFPWLEAMAMTQAIQALVGLLLVTVVVGLLLQGLQSFMLQSLGQRLTARVRADLFNHALRLGLRFHDHTPVGRLLTRLTSDVEALAEVFGSGAIGILADLVTLLVIGITMLLIDWRLGLLLLGSQIPSILVVIEMQRRYRIANYRLREALSSLNGDLQENLQGLEVVQLFRRARRNSEQFRATNRTYRQAVDRTIFFDAAISAVLESVALVAVALVLSLGGWFVTRGTITLGVLITFIIYAQRLFDPIRQLAERFTVIQSGLTAVERIDELFLEPFDVVDRATTTPLTPQRSRGGEVVFERVSFSYRPDEPVLQELSFHVAPGETVAFVGPTGCGKSTVIRLLCRLYEPQQGRILLDGVDIRDYPIPVLRRQLGVVLQDTFLFSGDVASNLQLDEPLDRPTLEQFSHDLGLDDLLCRLPQGLDTELRERGGNLSSGERQLLAVAAVAIRNPRVLVLDEATAHLDPATEAKLQRDLNALLRQRTAIVIAHRLATVEASDRILVLQLGRLVEAGTHRELRARGGLYAELAELQEKGLIRL</sequence>
<evidence type="ECO:0000256" key="7">
    <source>
        <dbReference type="ARBA" id="ARBA00022989"/>
    </source>
</evidence>
<dbReference type="AlphaFoldDB" id="A0A524RQB3"/>
<evidence type="ECO:0000256" key="8">
    <source>
        <dbReference type="ARBA" id="ARBA00023136"/>
    </source>
</evidence>
<feature type="transmembrane region" description="Helical" evidence="9">
    <location>
        <begin position="242"/>
        <end position="264"/>
    </location>
</feature>
<dbReference type="InterPro" id="IPR027417">
    <property type="entry name" value="P-loop_NTPase"/>
</dbReference>
<keyword evidence="2" id="KW-0813">Transport</keyword>
<comment type="subcellular location">
    <subcellularLocation>
        <location evidence="1">Cell membrane</location>
        <topology evidence="1">Multi-pass membrane protein</topology>
    </subcellularLocation>
</comment>
<gene>
    <name evidence="12" type="ORF">ERJ67_02060</name>
</gene>
<evidence type="ECO:0000256" key="1">
    <source>
        <dbReference type="ARBA" id="ARBA00004651"/>
    </source>
</evidence>
<dbReference type="GO" id="GO:0016887">
    <property type="term" value="F:ATP hydrolysis activity"/>
    <property type="evidence" value="ECO:0007669"/>
    <property type="project" value="InterPro"/>
</dbReference>
<dbReference type="EMBL" id="SRMO01000033">
    <property type="protein sequence ID" value="TGG94629.1"/>
    <property type="molecule type" value="Genomic_DNA"/>
</dbReference>
<keyword evidence="6 12" id="KW-0067">ATP-binding</keyword>
<dbReference type="CDD" id="cd18544">
    <property type="entry name" value="ABC_6TM_TmrA_like"/>
    <property type="match status" value="1"/>
</dbReference>
<dbReference type="InterPro" id="IPR003439">
    <property type="entry name" value="ABC_transporter-like_ATP-bd"/>
</dbReference>
<dbReference type="InterPro" id="IPR011527">
    <property type="entry name" value="ABC1_TM_dom"/>
</dbReference>
<keyword evidence="3" id="KW-1003">Cell membrane</keyword>
<dbReference type="SUPFAM" id="SSF90123">
    <property type="entry name" value="ABC transporter transmembrane region"/>
    <property type="match status" value="1"/>
</dbReference>
<feature type="transmembrane region" description="Helical" evidence="9">
    <location>
        <begin position="270"/>
        <end position="288"/>
    </location>
</feature>
<feature type="domain" description="ABC transporter" evidence="10">
    <location>
        <begin position="344"/>
        <end position="577"/>
    </location>
</feature>
<evidence type="ECO:0000256" key="6">
    <source>
        <dbReference type="ARBA" id="ARBA00022840"/>
    </source>
</evidence>
<dbReference type="GO" id="GO:0034040">
    <property type="term" value="F:ATPase-coupled lipid transmembrane transporter activity"/>
    <property type="evidence" value="ECO:0007669"/>
    <property type="project" value="TreeGrafter"/>
</dbReference>
<evidence type="ECO:0000259" key="11">
    <source>
        <dbReference type="PROSITE" id="PS50929"/>
    </source>
</evidence>
<reference evidence="12 13" key="1">
    <citation type="journal article" date="2019" name="mSystems">
        <title>Life at home and on the roam: Genomic adaptions reflect the dual lifestyle of an intracellular, facultative symbiont.</title>
        <authorList>
            <person name="Burgsdorf I."/>
        </authorList>
    </citation>
    <scope>NUCLEOTIDE SEQUENCE [LARGE SCALE GENOMIC DNA]</scope>
    <source>
        <strain evidence="12">277cV</strain>
    </source>
</reference>
<dbReference type="Gene3D" id="1.20.1560.10">
    <property type="entry name" value="ABC transporter type 1, transmembrane domain"/>
    <property type="match status" value="1"/>
</dbReference>
<evidence type="ECO:0000256" key="2">
    <source>
        <dbReference type="ARBA" id="ARBA00022448"/>
    </source>
</evidence>
<dbReference type="Pfam" id="PF00664">
    <property type="entry name" value="ABC_membrane"/>
    <property type="match status" value="1"/>
</dbReference>
<dbReference type="PANTHER" id="PTHR24221:SF589">
    <property type="entry name" value="ABC TRANSPORTER"/>
    <property type="match status" value="1"/>
</dbReference>
<dbReference type="PROSITE" id="PS00211">
    <property type="entry name" value="ABC_TRANSPORTER_1"/>
    <property type="match status" value="1"/>
</dbReference>
<dbReference type="Gene3D" id="3.40.50.300">
    <property type="entry name" value="P-loop containing nucleotide triphosphate hydrolases"/>
    <property type="match status" value="1"/>
</dbReference>
<evidence type="ECO:0000256" key="5">
    <source>
        <dbReference type="ARBA" id="ARBA00022741"/>
    </source>
</evidence>
<name>A0A524RQB3_9CHRO</name>
<keyword evidence="8 9" id="KW-0472">Membrane</keyword>
<organism evidence="12 13">
    <name type="scientific">Aphanocapsa feldmannii 277cV</name>
    <dbReference type="NCBI Taxonomy" id="2507553"/>
    <lineage>
        <taxon>Bacteria</taxon>
        <taxon>Bacillati</taxon>
        <taxon>Cyanobacteriota</taxon>
        <taxon>Cyanophyceae</taxon>
        <taxon>Oscillatoriophycideae</taxon>
        <taxon>Chroococcales</taxon>
        <taxon>Microcystaceae</taxon>
        <taxon>Aphanocapsa</taxon>
    </lineage>
</organism>
<evidence type="ECO:0000313" key="13">
    <source>
        <dbReference type="Proteomes" id="UP000317990"/>
    </source>
</evidence>
<dbReference type="PROSITE" id="PS50929">
    <property type="entry name" value="ABC_TM1F"/>
    <property type="match status" value="1"/>
</dbReference>
<dbReference type="FunFam" id="3.40.50.300:FF:000299">
    <property type="entry name" value="ABC transporter ATP-binding protein/permease"/>
    <property type="match status" value="1"/>
</dbReference>
<dbReference type="SMART" id="SM00382">
    <property type="entry name" value="AAA"/>
    <property type="match status" value="1"/>
</dbReference>